<reference evidence="3 4" key="1">
    <citation type="submission" date="2019-01" db="EMBL/GenBank/DDBJ databases">
        <authorList>
            <person name="Chen W.-M."/>
        </authorList>
    </citation>
    <scope>NUCLEOTIDE SEQUENCE [LARGE SCALE GENOMIC DNA]</scope>
    <source>
        <strain evidence="3 4">CCP-18</strain>
    </source>
</reference>
<accession>A0A3S3T7D6</accession>
<sequence length="149" mass="16755">MNAYEHLLDLVAGERAHFDRQAERHRDAYRWGQTGLIALSAAASITAGLGLLLGTQFGPLLQFIVLVLTTVGTGLGAWLEMRRTRELWQHERALHHGLQDLEREMHFRGAQGVPSHEQVEAWFQRLQQLLGTGSERWAKIVERAPGKAA</sequence>
<dbReference type="OrthoDB" id="6119775at2"/>
<dbReference type="Proteomes" id="UP000288587">
    <property type="component" value="Unassembled WGS sequence"/>
</dbReference>
<dbReference type="RefSeq" id="WP_127683448.1">
    <property type="nucleotide sequence ID" value="NZ_SACM01000003.1"/>
</dbReference>
<evidence type="ECO:0000256" key="1">
    <source>
        <dbReference type="SAM" id="Phobius"/>
    </source>
</evidence>
<keyword evidence="1" id="KW-1133">Transmembrane helix</keyword>
<feature type="domain" description="SMODS and SLOG-associating 2TM effector" evidence="2">
    <location>
        <begin position="14"/>
        <end position="106"/>
    </location>
</feature>
<protein>
    <submittedName>
        <fullName evidence="3">SLATT domain-containing protein</fullName>
    </submittedName>
</protein>
<feature type="transmembrane region" description="Helical" evidence="1">
    <location>
        <begin position="60"/>
        <end position="79"/>
    </location>
</feature>
<keyword evidence="1" id="KW-0812">Transmembrane</keyword>
<keyword evidence="4" id="KW-1185">Reference proteome</keyword>
<proteinExistence type="predicted"/>
<gene>
    <name evidence="3" type="ORF">EOD73_13090</name>
</gene>
<dbReference type="EMBL" id="SACM01000003">
    <property type="protein sequence ID" value="RVT85046.1"/>
    <property type="molecule type" value="Genomic_DNA"/>
</dbReference>
<dbReference type="InterPro" id="IPR040884">
    <property type="entry name" value="SLATT_1"/>
</dbReference>
<evidence type="ECO:0000313" key="3">
    <source>
        <dbReference type="EMBL" id="RVT85046.1"/>
    </source>
</evidence>
<organism evidence="3 4">
    <name type="scientific">Inhella crocodyli</name>
    <dbReference type="NCBI Taxonomy" id="2499851"/>
    <lineage>
        <taxon>Bacteria</taxon>
        <taxon>Pseudomonadati</taxon>
        <taxon>Pseudomonadota</taxon>
        <taxon>Betaproteobacteria</taxon>
        <taxon>Burkholderiales</taxon>
        <taxon>Sphaerotilaceae</taxon>
        <taxon>Inhella</taxon>
    </lineage>
</organism>
<evidence type="ECO:0000313" key="4">
    <source>
        <dbReference type="Proteomes" id="UP000288587"/>
    </source>
</evidence>
<keyword evidence="1" id="KW-0472">Membrane</keyword>
<name>A0A3S3T7D6_9BURK</name>
<comment type="caution">
    <text evidence="3">The sequence shown here is derived from an EMBL/GenBank/DDBJ whole genome shotgun (WGS) entry which is preliminary data.</text>
</comment>
<dbReference type="Pfam" id="PF18181">
    <property type="entry name" value="SLATT_1"/>
    <property type="match status" value="1"/>
</dbReference>
<evidence type="ECO:0000259" key="2">
    <source>
        <dbReference type="Pfam" id="PF18181"/>
    </source>
</evidence>
<dbReference type="AlphaFoldDB" id="A0A3S3T7D6"/>
<feature type="transmembrane region" description="Helical" evidence="1">
    <location>
        <begin position="34"/>
        <end position="54"/>
    </location>
</feature>
<dbReference type="NCBIfam" id="NF033634">
    <property type="entry name" value="SLATT_1"/>
    <property type="match status" value="1"/>
</dbReference>